<keyword evidence="14" id="KW-0732">Signal</keyword>
<dbReference type="RefSeq" id="WP_106869348.1">
    <property type="nucleotide sequence ID" value="NZ_CP053841.1"/>
</dbReference>
<evidence type="ECO:0000256" key="12">
    <source>
        <dbReference type="ARBA" id="ARBA00023285"/>
    </source>
</evidence>
<feature type="transmembrane region" description="Helical" evidence="13">
    <location>
        <begin position="322"/>
        <end position="342"/>
    </location>
</feature>
<evidence type="ECO:0000313" key="16">
    <source>
        <dbReference type="Proteomes" id="UP000240535"/>
    </source>
</evidence>
<dbReference type="InterPro" id="IPR011541">
    <property type="entry name" value="Ni/Co_transpt_high_affinity"/>
</dbReference>
<evidence type="ECO:0000256" key="7">
    <source>
        <dbReference type="ARBA" id="ARBA00022692"/>
    </source>
</evidence>
<feature type="transmembrane region" description="Helical" evidence="13">
    <location>
        <begin position="372"/>
        <end position="394"/>
    </location>
</feature>
<evidence type="ECO:0000256" key="1">
    <source>
        <dbReference type="ARBA" id="ARBA00002510"/>
    </source>
</evidence>
<evidence type="ECO:0000256" key="2">
    <source>
        <dbReference type="ARBA" id="ARBA00004651"/>
    </source>
</evidence>
<evidence type="ECO:0000256" key="5">
    <source>
        <dbReference type="ARBA" id="ARBA00022475"/>
    </source>
</evidence>
<dbReference type="GO" id="GO:0005886">
    <property type="term" value="C:plasma membrane"/>
    <property type="evidence" value="ECO:0007669"/>
    <property type="project" value="UniProtKB-SubCell"/>
</dbReference>
<dbReference type="GO" id="GO:0046583">
    <property type="term" value="F:monoatomic cation efflux transmembrane transporter activity"/>
    <property type="evidence" value="ECO:0007669"/>
    <property type="project" value="TreeGrafter"/>
</dbReference>
<keyword evidence="10" id="KW-0921">Nickel transport</keyword>
<evidence type="ECO:0000256" key="10">
    <source>
        <dbReference type="ARBA" id="ARBA00023112"/>
    </source>
</evidence>
<keyword evidence="11 13" id="KW-0472">Membrane</keyword>
<comment type="subcellular location">
    <subcellularLocation>
        <location evidence="2 13">Cell membrane</location>
        <topology evidence="2 13">Multi-pass membrane protein</topology>
    </subcellularLocation>
</comment>
<evidence type="ECO:0000256" key="9">
    <source>
        <dbReference type="ARBA" id="ARBA00023065"/>
    </source>
</evidence>
<dbReference type="EMBL" id="PDHH01000001">
    <property type="protein sequence ID" value="PSM53002.1"/>
    <property type="molecule type" value="Genomic_DNA"/>
</dbReference>
<dbReference type="GO" id="GO:0032025">
    <property type="term" value="P:response to cobalt ion"/>
    <property type="evidence" value="ECO:0007669"/>
    <property type="project" value="TreeGrafter"/>
</dbReference>
<reference evidence="16" key="1">
    <citation type="submission" date="2017-10" db="EMBL/GenBank/DDBJ databases">
        <title>Campylobacter species from seals.</title>
        <authorList>
            <person name="Gilbert M.J."/>
            <person name="Zomer A.L."/>
            <person name="Timmerman A.J."/>
            <person name="Duim B."/>
            <person name="Wagenaar J.A."/>
        </authorList>
    </citation>
    <scope>NUCLEOTIDE SEQUENCE [LARGE SCALE GENOMIC DNA]</scope>
    <source>
        <strain evidence="16">17S00004-5</strain>
    </source>
</reference>
<dbReference type="InterPro" id="IPR051224">
    <property type="entry name" value="NiCoT_RcnA"/>
</dbReference>
<name>A0A2P8R3D5_9BACT</name>
<dbReference type="Pfam" id="PF06226">
    <property type="entry name" value="DUF1007"/>
    <property type="match status" value="1"/>
</dbReference>
<feature type="transmembrane region" description="Helical" evidence="13">
    <location>
        <begin position="291"/>
        <end position="310"/>
    </location>
</feature>
<comment type="caution">
    <text evidence="15">The sequence shown here is derived from an EMBL/GenBank/DDBJ whole genome shotgun (WGS) entry which is preliminary data.</text>
</comment>
<keyword evidence="4 13" id="KW-0813">Transport</keyword>
<comment type="function">
    <text evidence="1">Efflux system for nickel and cobalt.</text>
</comment>
<dbReference type="PANTHER" id="PTHR40659">
    <property type="entry name" value="NICKEL/COBALT EFFLUX SYSTEM RCNA"/>
    <property type="match status" value="1"/>
</dbReference>
<keyword evidence="5" id="KW-1003">Cell membrane</keyword>
<evidence type="ECO:0000256" key="14">
    <source>
        <dbReference type="SAM" id="SignalP"/>
    </source>
</evidence>
<evidence type="ECO:0000256" key="11">
    <source>
        <dbReference type="ARBA" id="ARBA00023136"/>
    </source>
</evidence>
<evidence type="ECO:0000256" key="8">
    <source>
        <dbReference type="ARBA" id="ARBA00022989"/>
    </source>
</evidence>
<proteinExistence type="inferred from homology"/>
<comment type="similarity">
    <text evidence="13">Belongs to the NiCoT transporter (TC 2.A.52) family.</text>
</comment>
<evidence type="ECO:0000256" key="6">
    <source>
        <dbReference type="ARBA" id="ARBA00022596"/>
    </source>
</evidence>
<accession>A0A2P8R3D5</accession>
<gene>
    <name evidence="15" type="ORF">CQ405_00135</name>
</gene>
<keyword evidence="9" id="KW-0406">Ion transport</keyword>
<evidence type="ECO:0000256" key="3">
    <source>
        <dbReference type="ARBA" id="ARBA00022426"/>
    </source>
</evidence>
<evidence type="ECO:0000256" key="4">
    <source>
        <dbReference type="ARBA" id="ARBA00022448"/>
    </source>
</evidence>
<keyword evidence="12" id="KW-0170">Cobalt</keyword>
<keyword evidence="16" id="KW-1185">Reference proteome</keyword>
<protein>
    <recommendedName>
        <fullName evidence="13">Nickel/cobalt efflux system</fullName>
    </recommendedName>
</protein>
<dbReference type="GO" id="GO:0010045">
    <property type="term" value="P:response to nickel cation"/>
    <property type="evidence" value="ECO:0007669"/>
    <property type="project" value="TreeGrafter"/>
</dbReference>
<keyword evidence="8 13" id="KW-1133">Transmembrane helix</keyword>
<keyword evidence="7 13" id="KW-0812">Transmembrane</keyword>
<evidence type="ECO:0000256" key="13">
    <source>
        <dbReference type="RuleBase" id="RU362101"/>
    </source>
</evidence>
<organism evidence="15 16">
    <name type="scientific">Campylobacter blaseri</name>
    <dbReference type="NCBI Taxonomy" id="2042961"/>
    <lineage>
        <taxon>Bacteria</taxon>
        <taxon>Pseudomonadati</taxon>
        <taxon>Campylobacterota</taxon>
        <taxon>Epsilonproteobacteria</taxon>
        <taxon>Campylobacterales</taxon>
        <taxon>Campylobacteraceae</taxon>
        <taxon>Campylobacter</taxon>
    </lineage>
</organism>
<dbReference type="Pfam" id="PF03824">
    <property type="entry name" value="NicO"/>
    <property type="match status" value="1"/>
</dbReference>
<feature type="chain" id="PRO_5015143916" description="Nickel/cobalt efflux system" evidence="14">
    <location>
        <begin position="21"/>
        <end position="467"/>
    </location>
</feature>
<dbReference type="AlphaFoldDB" id="A0A2P8R3D5"/>
<evidence type="ECO:0000313" key="15">
    <source>
        <dbReference type="EMBL" id="PSM53002.1"/>
    </source>
</evidence>
<keyword evidence="3" id="KW-0171">Cobalt transport</keyword>
<dbReference type="PANTHER" id="PTHR40659:SF1">
    <property type="entry name" value="NICKEL_COBALT EFFLUX SYSTEM RCNA"/>
    <property type="match status" value="1"/>
</dbReference>
<dbReference type="Proteomes" id="UP000240535">
    <property type="component" value="Unassembled WGS sequence"/>
</dbReference>
<feature type="transmembrane region" description="Helical" evidence="13">
    <location>
        <begin position="400"/>
        <end position="428"/>
    </location>
</feature>
<feature type="transmembrane region" description="Helical" evidence="13">
    <location>
        <begin position="240"/>
        <end position="258"/>
    </location>
</feature>
<dbReference type="OrthoDB" id="9812956at2"/>
<dbReference type="GO" id="GO:0015099">
    <property type="term" value="F:nickel cation transmembrane transporter activity"/>
    <property type="evidence" value="ECO:0007669"/>
    <property type="project" value="UniProtKB-UniRule"/>
</dbReference>
<dbReference type="GO" id="GO:0006824">
    <property type="term" value="P:cobalt ion transport"/>
    <property type="evidence" value="ECO:0007669"/>
    <property type="project" value="UniProtKB-KW"/>
</dbReference>
<sequence>MIKRILIFLVSVFFTTQASACALCALMTPTAHIYLDFNTTQEELNSIKVSWHFSKNFTDLTLEGYDLNGNLKLDEDELAEVNFAMVDYLQRKNYLMKYEYYDMPDGKTHELEGEIIDSKSSLVDGRYVFEFIKKVKLPIKDNRILKIVANDDEGYFNFSFLNSGKSMILDNLYAIYNSNLNATFIEFKKGNISTQKQKSLKSLIKNSNIDSEKVSKNFIDEYGLKTLKKLKSLFANSAEFSFLTIFSIISISFLYGFFHAAGPGHAKMLTTSYFLANGGNYLKSFIFSLKIGIFHVIGAFLLVVVSMFGVDLVASSVSSNNISLTTKVSAIIIILVSLFLFADKIKEIKGNTHQTGCKCSSCCGHKKSENEWFIALSAAIIPCPGTILVFVVAFNIGSYFLSFISAIFMALGMSVVIFLAAVIGFKANKIGTSKFKNLKIYIEFFGIFLMLILGVFMFLIADKIGIL</sequence>
<keyword evidence="6" id="KW-0533">Nickel</keyword>
<dbReference type="InterPro" id="IPR010412">
    <property type="entry name" value="DUF1007"/>
</dbReference>
<feature type="signal peptide" evidence="14">
    <location>
        <begin position="1"/>
        <end position="20"/>
    </location>
</feature>
<feature type="transmembrane region" description="Helical" evidence="13">
    <location>
        <begin position="440"/>
        <end position="461"/>
    </location>
</feature>